<organism evidence="2 3">
    <name type="scientific">Urochloa decumbens</name>
    <dbReference type="NCBI Taxonomy" id="240449"/>
    <lineage>
        <taxon>Eukaryota</taxon>
        <taxon>Viridiplantae</taxon>
        <taxon>Streptophyta</taxon>
        <taxon>Embryophyta</taxon>
        <taxon>Tracheophyta</taxon>
        <taxon>Spermatophyta</taxon>
        <taxon>Magnoliopsida</taxon>
        <taxon>Liliopsida</taxon>
        <taxon>Poales</taxon>
        <taxon>Poaceae</taxon>
        <taxon>PACMAD clade</taxon>
        <taxon>Panicoideae</taxon>
        <taxon>Panicodae</taxon>
        <taxon>Paniceae</taxon>
        <taxon>Melinidinae</taxon>
        <taxon>Urochloa</taxon>
    </lineage>
</organism>
<feature type="chain" id="PRO_5044823586" evidence="1">
    <location>
        <begin position="34"/>
        <end position="87"/>
    </location>
</feature>
<dbReference type="Proteomes" id="UP001497457">
    <property type="component" value="Chromosome 14rd"/>
</dbReference>
<evidence type="ECO:0000313" key="3">
    <source>
        <dbReference type="Proteomes" id="UP001497457"/>
    </source>
</evidence>
<evidence type="ECO:0000313" key="2">
    <source>
        <dbReference type="EMBL" id="CAL4926983.1"/>
    </source>
</evidence>
<feature type="signal peptide" evidence="1">
    <location>
        <begin position="1"/>
        <end position="33"/>
    </location>
</feature>
<keyword evidence="1" id="KW-0732">Signal</keyword>
<name>A0ABC8XH29_9POAL</name>
<dbReference type="AlphaFoldDB" id="A0ABC8XH29"/>
<protein>
    <submittedName>
        <fullName evidence="2">Uncharacterized protein</fullName>
    </submittedName>
</protein>
<gene>
    <name evidence="2" type="ORF">URODEC1_LOCUS24261</name>
</gene>
<reference evidence="2 3" key="2">
    <citation type="submission" date="2024-10" db="EMBL/GenBank/DDBJ databases">
        <authorList>
            <person name="Ryan C."/>
        </authorList>
    </citation>
    <scope>NUCLEOTIDE SEQUENCE [LARGE SCALE GENOMIC DNA]</scope>
</reference>
<sequence length="87" mass="8329">MGARAGPWSSTRACALALLLVLVLALVAAGASGARTGPGSVERAHGGGFAHGAMRSLLQHASCCTSDGSTKGTACCPAHAAAAAVSP</sequence>
<evidence type="ECO:0000256" key="1">
    <source>
        <dbReference type="SAM" id="SignalP"/>
    </source>
</evidence>
<reference evidence="3" key="1">
    <citation type="submission" date="2024-06" db="EMBL/GenBank/DDBJ databases">
        <authorList>
            <person name="Ryan C."/>
        </authorList>
    </citation>
    <scope>NUCLEOTIDE SEQUENCE [LARGE SCALE GENOMIC DNA]</scope>
</reference>
<dbReference type="EMBL" id="OZ075124">
    <property type="protein sequence ID" value="CAL4926983.1"/>
    <property type="molecule type" value="Genomic_DNA"/>
</dbReference>
<proteinExistence type="predicted"/>
<accession>A0ABC8XH29</accession>
<keyword evidence="3" id="KW-1185">Reference proteome</keyword>